<dbReference type="AlphaFoldDB" id="X1FLJ3"/>
<comment type="caution">
    <text evidence="1">The sequence shown here is derived from an EMBL/GenBank/DDBJ whole genome shotgun (WGS) entry which is preliminary data.</text>
</comment>
<dbReference type="EMBL" id="BARU01008875">
    <property type="protein sequence ID" value="GAH45837.1"/>
    <property type="molecule type" value="Genomic_DNA"/>
</dbReference>
<sequence>KNVLDPKSYIGRAPQQVDEFIKDVISPIRRKYRKELNKKVELKV</sequence>
<gene>
    <name evidence="1" type="ORF">S03H2_17246</name>
</gene>
<reference evidence="1" key="1">
    <citation type="journal article" date="2014" name="Front. Microbiol.">
        <title>High frequency of phylogenetically diverse reductive dehalogenase-homologous genes in deep subseafloor sedimentary metagenomes.</title>
        <authorList>
            <person name="Kawai M."/>
            <person name="Futagami T."/>
            <person name="Toyoda A."/>
            <person name="Takaki Y."/>
            <person name="Nishi S."/>
            <person name="Hori S."/>
            <person name="Arai W."/>
            <person name="Tsubouchi T."/>
            <person name="Morono Y."/>
            <person name="Uchiyama I."/>
            <person name="Ito T."/>
            <person name="Fujiyama A."/>
            <person name="Inagaki F."/>
            <person name="Takami H."/>
        </authorList>
    </citation>
    <scope>NUCLEOTIDE SEQUENCE</scope>
    <source>
        <strain evidence="1">Expedition CK06-06</strain>
    </source>
</reference>
<name>X1FLJ3_9ZZZZ</name>
<proteinExistence type="predicted"/>
<protein>
    <recommendedName>
        <fullName evidence="2">Adenylosuccinate lyase C-terminal domain-containing protein</fullName>
    </recommendedName>
</protein>
<evidence type="ECO:0008006" key="2">
    <source>
        <dbReference type="Google" id="ProtNLM"/>
    </source>
</evidence>
<evidence type="ECO:0000313" key="1">
    <source>
        <dbReference type="EMBL" id="GAH45837.1"/>
    </source>
</evidence>
<dbReference type="Gene3D" id="1.20.200.10">
    <property type="entry name" value="Fumarase/aspartase (Central domain)"/>
    <property type="match status" value="1"/>
</dbReference>
<feature type="non-terminal residue" evidence="1">
    <location>
        <position position="1"/>
    </location>
</feature>
<accession>X1FLJ3</accession>
<organism evidence="1">
    <name type="scientific">marine sediment metagenome</name>
    <dbReference type="NCBI Taxonomy" id="412755"/>
    <lineage>
        <taxon>unclassified sequences</taxon>
        <taxon>metagenomes</taxon>
        <taxon>ecological metagenomes</taxon>
    </lineage>
</organism>